<dbReference type="PANTHER" id="PTHR22930">
    <property type="match status" value="1"/>
</dbReference>
<dbReference type="AlphaFoldDB" id="A0A087YMW5"/>
<dbReference type="STRING" id="48698.ENSPFOP00000019368"/>
<proteinExistence type="inferred from homology"/>
<keyword evidence="5" id="KW-0479">Metal-binding</keyword>
<feature type="signal peptide" evidence="8">
    <location>
        <begin position="1"/>
        <end position="22"/>
    </location>
</feature>
<keyword evidence="7" id="KW-0539">Nucleus</keyword>
<organism evidence="10 11">
    <name type="scientific">Poecilia formosa</name>
    <name type="common">Amazon molly</name>
    <name type="synonym">Limia formosa</name>
    <dbReference type="NCBI Taxonomy" id="48698"/>
    <lineage>
        <taxon>Eukaryota</taxon>
        <taxon>Metazoa</taxon>
        <taxon>Chordata</taxon>
        <taxon>Craniata</taxon>
        <taxon>Vertebrata</taxon>
        <taxon>Euteleostomi</taxon>
        <taxon>Actinopterygii</taxon>
        <taxon>Neopterygii</taxon>
        <taxon>Teleostei</taxon>
        <taxon>Neoteleostei</taxon>
        <taxon>Acanthomorphata</taxon>
        <taxon>Ovalentaria</taxon>
        <taxon>Atherinomorphae</taxon>
        <taxon>Cyprinodontiformes</taxon>
        <taxon>Poeciliidae</taxon>
        <taxon>Poeciliinae</taxon>
        <taxon>Poecilia</taxon>
    </lineage>
</organism>
<evidence type="ECO:0000313" key="11">
    <source>
        <dbReference type="Proteomes" id="UP000028760"/>
    </source>
</evidence>
<evidence type="ECO:0000259" key="9">
    <source>
        <dbReference type="Pfam" id="PF13359"/>
    </source>
</evidence>
<dbReference type="OrthoDB" id="8419140at2759"/>
<name>A0A087YMW5_POEFO</name>
<dbReference type="EMBL" id="AYCK01000619">
    <property type="status" value="NOT_ANNOTATED_CDS"/>
    <property type="molecule type" value="Genomic_DNA"/>
</dbReference>
<feature type="chain" id="PRO_5001834741" evidence="8">
    <location>
        <begin position="23"/>
        <end position="424"/>
    </location>
</feature>
<dbReference type="RefSeq" id="XP_007557163.1">
    <property type="nucleotide sequence ID" value="XM_007557101.2"/>
</dbReference>
<evidence type="ECO:0000256" key="3">
    <source>
        <dbReference type="ARBA" id="ARBA00006958"/>
    </source>
</evidence>
<dbReference type="OMA" id="LTWAQHM"/>
<dbReference type="Proteomes" id="UP000028760">
    <property type="component" value="Unassembled WGS sequence"/>
</dbReference>
<evidence type="ECO:0000313" key="10">
    <source>
        <dbReference type="Ensembl" id="ENSPFOP00000019368.1"/>
    </source>
</evidence>
<keyword evidence="6" id="KW-0378">Hydrolase</keyword>
<dbReference type="Ensembl" id="ENSPFOT00000019390.1">
    <property type="protein sequence ID" value="ENSPFOP00000019368.1"/>
    <property type="gene ID" value="ENSPFOG00000019251.1"/>
</dbReference>
<accession>A0A087YMW5</accession>
<dbReference type="InterPro" id="IPR045249">
    <property type="entry name" value="HARBI1-like"/>
</dbReference>
<feature type="domain" description="DDE Tnp4" evidence="9">
    <location>
        <begin position="215"/>
        <end position="378"/>
    </location>
</feature>
<evidence type="ECO:0000256" key="6">
    <source>
        <dbReference type="ARBA" id="ARBA00022801"/>
    </source>
</evidence>
<evidence type="ECO:0000256" key="1">
    <source>
        <dbReference type="ARBA" id="ARBA00001968"/>
    </source>
</evidence>
<dbReference type="GO" id="GO:0046872">
    <property type="term" value="F:metal ion binding"/>
    <property type="evidence" value="ECO:0007669"/>
    <property type="project" value="UniProtKB-KW"/>
</dbReference>
<sequence>MEWHQILAVLGFLYSRWQMCQTNIFLQWAQNEGKMRQKTMQKAAFHVRRMKRLRMRRRASNLMLVMIMSTLHRRQQRAIWVQPRPSTWWEDVSRSWDEVDWQKNFRMTKTSFLHLCDILRPSLTRQHTNFRSPLPVELRVAICLWRLATNLEYRAISHLFGIGISTACSVTQQVVSAINVVMKPLYIKTPSEAELMVIVQGFRDRWALPQVAGAIDGTHIGIMAPDENPLDYYNRKNVYSVILQGVVDNKMKFWDINVGCPGKVSDARVLINSSLYSRGENGTLFPSWTERLNNVDVPLHILGDAAYPLLPWLVKPFPEGNGLTQPQVNFNYRLRQARMTVERAFGRLRGRWRCLLKRCDAHISFVSHIISACCVLHNYCETANEEWVDEEPADDVDDFVDSEIGPPANNGEQIRDALCAYLAQ</sequence>
<dbReference type="PANTHER" id="PTHR22930:SF85">
    <property type="entry name" value="GH03217P-RELATED"/>
    <property type="match status" value="1"/>
</dbReference>
<keyword evidence="11" id="KW-1185">Reference proteome</keyword>
<evidence type="ECO:0000256" key="8">
    <source>
        <dbReference type="SAM" id="SignalP"/>
    </source>
</evidence>
<dbReference type="GO" id="GO:0005634">
    <property type="term" value="C:nucleus"/>
    <property type="evidence" value="ECO:0007669"/>
    <property type="project" value="UniProtKB-SubCell"/>
</dbReference>
<evidence type="ECO:0000256" key="4">
    <source>
        <dbReference type="ARBA" id="ARBA00022722"/>
    </source>
</evidence>
<comment type="subcellular location">
    <subcellularLocation>
        <location evidence="2">Nucleus</location>
    </subcellularLocation>
</comment>
<keyword evidence="4" id="KW-0540">Nuclease</keyword>
<protein>
    <submittedName>
        <fullName evidence="10">Putative nuclease HARBI1</fullName>
    </submittedName>
</protein>
<dbReference type="InterPro" id="IPR027806">
    <property type="entry name" value="HARBI1_dom"/>
</dbReference>
<dbReference type="Pfam" id="PF13359">
    <property type="entry name" value="DDE_Tnp_4"/>
    <property type="match status" value="1"/>
</dbReference>
<dbReference type="eggNOG" id="KOG4585">
    <property type="taxonomic scope" value="Eukaryota"/>
</dbReference>
<dbReference type="GO" id="GO:0016787">
    <property type="term" value="F:hydrolase activity"/>
    <property type="evidence" value="ECO:0007669"/>
    <property type="project" value="UniProtKB-KW"/>
</dbReference>
<keyword evidence="8" id="KW-0732">Signal</keyword>
<reference evidence="10" key="2">
    <citation type="submission" date="2025-08" db="UniProtKB">
        <authorList>
            <consortium name="Ensembl"/>
        </authorList>
    </citation>
    <scope>IDENTIFICATION</scope>
</reference>
<evidence type="ECO:0000256" key="2">
    <source>
        <dbReference type="ARBA" id="ARBA00004123"/>
    </source>
</evidence>
<reference evidence="11" key="1">
    <citation type="submission" date="2013-10" db="EMBL/GenBank/DDBJ databases">
        <authorList>
            <person name="Schartl M."/>
            <person name="Warren W."/>
        </authorList>
    </citation>
    <scope>NUCLEOTIDE SEQUENCE [LARGE SCALE GENOMIC DNA]</scope>
    <source>
        <strain evidence="11">female</strain>
    </source>
</reference>
<evidence type="ECO:0000256" key="7">
    <source>
        <dbReference type="ARBA" id="ARBA00023242"/>
    </source>
</evidence>
<evidence type="ECO:0000256" key="5">
    <source>
        <dbReference type="ARBA" id="ARBA00022723"/>
    </source>
</evidence>
<dbReference type="GeneID" id="103141444"/>
<dbReference type="KEGG" id="pfor:103141444"/>
<comment type="cofactor">
    <cofactor evidence="1">
        <name>a divalent metal cation</name>
        <dbReference type="ChEBI" id="CHEBI:60240"/>
    </cofactor>
</comment>
<dbReference type="GeneTree" id="ENSGT00940000163250"/>
<dbReference type="GO" id="GO:0004518">
    <property type="term" value="F:nuclease activity"/>
    <property type="evidence" value="ECO:0007669"/>
    <property type="project" value="UniProtKB-KW"/>
</dbReference>
<reference evidence="10" key="3">
    <citation type="submission" date="2025-09" db="UniProtKB">
        <authorList>
            <consortium name="Ensembl"/>
        </authorList>
    </citation>
    <scope>IDENTIFICATION</scope>
</reference>
<comment type="similarity">
    <text evidence="3">Belongs to the HARBI1 family.</text>
</comment>